<feature type="region of interest" description="Disordered" evidence="1">
    <location>
        <begin position="1"/>
        <end position="22"/>
    </location>
</feature>
<organism evidence="2">
    <name type="scientific">mine drainage metagenome</name>
    <dbReference type="NCBI Taxonomy" id="410659"/>
    <lineage>
        <taxon>unclassified sequences</taxon>
        <taxon>metagenomes</taxon>
        <taxon>ecological metagenomes</taxon>
    </lineage>
</organism>
<name>A0A1J5SDX3_9ZZZZ</name>
<evidence type="ECO:0000256" key="1">
    <source>
        <dbReference type="SAM" id="MobiDB-lite"/>
    </source>
</evidence>
<sequence length="115" mass="13280">MNQERPISSTNQQGKSDMPLFSSFQQSDDKLSLAQELVLLSDHFAEFVCINAFLSEAFSSMLEKQEEMNEEVVRGAQYCSDSLRARSFELKSELDQVREKYLAEHEIHLNQDKDL</sequence>
<reference evidence="2" key="1">
    <citation type="submission" date="2016-10" db="EMBL/GenBank/DDBJ databases">
        <title>Sequence of Gallionella enrichment culture.</title>
        <authorList>
            <person name="Poehlein A."/>
            <person name="Muehling M."/>
            <person name="Daniel R."/>
        </authorList>
    </citation>
    <scope>NUCLEOTIDE SEQUENCE</scope>
</reference>
<accession>A0A1J5SDX3</accession>
<evidence type="ECO:0000313" key="2">
    <source>
        <dbReference type="EMBL" id="OIR06115.1"/>
    </source>
</evidence>
<comment type="caution">
    <text evidence="2">The sequence shown here is derived from an EMBL/GenBank/DDBJ whole genome shotgun (WGS) entry which is preliminary data.</text>
</comment>
<gene>
    <name evidence="2" type="ORF">GALL_119120</name>
</gene>
<dbReference type="EMBL" id="MLJW01000046">
    <property type="protein sequence ID" value="OIR06115.1"/>
    <property type="molecule type" value="Genomic_DNA"/>
</dbReference>
<dbReference type="AlphaFoldDB" id="A0A1J5SDX3"/>
<proteinExistence type="predicted"/>
<protein>
    <submittedName>
        <fullName evidence="2">Uncharacterized protein</fullName>
    </submittedName>
</protein>
<feature type="compositionally biased region" description="Polar residues" evidence="1">
    <location>
        <begin position="1"/>
        <end position="15"/>
    </location>
</feature>